<evidence type="ECO:0000313" key="8">
    <source>
        <dbReference type="EMBL" id="QPC81269.1"/>
    </source>
</evidence>
<dbReference type="AlphaFoldDB" id="A0A7S8IDE1"/>
<dbReference type="GO" id="GO:0055085">
    <property type="term" value="P:transmembrane transport"/>
    <property type="evidence" value="ECO:0007669"/>
    <property type="project" value="InterPro"/>
</dbReference>
<organism evidence="8 9">
    <name type="scientific">Phototrophicus methaneseepsis</name>
    <dbReference type="NCBI Taxonomy" id="2710758"/>
    <lineage>
        <taxon>Bacteria</taxon>
        <taxon>Bacillati</taxon>
        <taxon>Chloroflexota</taxon>
        <taxon>Candidatus Thermofontia</taxon>
        <taxon>Phototrophicales</taxon>
        <taxon>Phototrophicaceae</taxon>
        <taxon>Phototrophicus</taxon>
    </lineage>
</organism>
<keyword evidence="2 6" id="KW-0813">Transport</keyword>
<dbReference type="RefSeq" id="WP_195169342.1">
    <property type="nucleotide sequence ID" value="NZ_CP062983.1"/>
</dbReference>
<feature type="transmembrane region" description="Helical" evidence="6">
    <location>
        <begin position="217"/>
        <end position="240"/>
    </location>
</feature>
<sequence length="569" mass="61456">MRKVGWSPAFQTSLSKRIILRSYLWGGRAISNRISILGSVIATFGFFFLPLLEIKPNRLASGIPVNLFEIPGDTRFLVLFILALLPIALSFMEERGRRGWSLVIIGNLLIFLTLLLSAGAGIQLLEGSEALFEEGTRISNPRIFTSSAIALGLLGGYIVLFGGLRDLVAEKTASIVRLIASLIGPVLVLLMLLSGTLDIFSIMVEFYERGATLGQRFIEHFVFVLVSLAAGLVIGIALGLWAARDERAEDMILYTVGIIQTIPSLALFGVLLVPLARLGDRAFVEVAGFILMMLVVGLVLLFFLRFIQGSLPERLRSWSIILSFAVMFIPLALITILLITFGFRVILNIFLDESLRQVVIWVALGVLQFPVLLWLGRRIEREATAKRLRYVRYGLLALSLVGLLYLGLNGAGQVIRGRQLADITIRNLGVSGIGTAPAIIALTLYSLLPLVRNTYAGLKNVDPAIIDSGKGMGMTAAQIFFQIELPLALPIIMAGVRNAAISLVGIAAVASIIGAGALGDFILLGVNTTSVDLILLGAIPAIILAVVLDALLQILEGLLISPGIQRPSQ</sequence>
<dbReference type="Proteomes" id="UP000594468">
    <property type="component" value="Chromosome"/>
</dbReference>
<feature type="transmembrane region" description="Helical" evidence="6">
    <location>
        <begin position="143"/>
        <end position="163"/>
    </location>
</feature>
<feature type="transmembrane region" description="Helical" evidence="6">
    <location>
        <begin position="175"/>
        <end position="197"/>
    </location>
</feature>
<evidence type="ECO:0000256" key="2">
    <source>
        <dbReference type="ARBA" id="ARBA00022448"/>
    </source>
</evidence>
<evidence type="ECO:0000256" key="5">
    <source>
        <dbReference type="ARBA" id="ARBA00023136"/>
    </source>
</evidence>
<dbReference type="KEGG" id="pmet:G4Y79_16340"/>
<feature type="transmembrane region" description="Helical" evidence="6">
    <location>
        <begin position="388"/>
        <end position="408"/>
    </location>
</feature>
<dbReference type="Pfam" id="PF00528">
    <property type="entry name" value="BPD_transp_1"/>
    <property type="match status" value="1"/>
</dbReference>
<feature type="transmembrane region" description="Helical" evidence="6">
    <location>
        <begin position="34"/>
        <end position="54"/>
    </location>
</feature>
<evidence type="ECO:0000256" key="1">
    <source>
        <dbReference type="ARBA" id="ARBA00004141"/>
    </source>
</evidence>
<keyword evidence="3 6" id="KW-0812">Transmembrane</keyword>
<feature type="transmembrane region" description="Helical" evidence="6">
    <location>
        <begin position="282"/>
        <end position="307"/>
    </location>
</feature>
<feature type="transmembrane region" description="Helical" evidence="6">
    <location>
        <begin position="252"/>
        <end position="276"/>
    </location>
</feature>
<evidence type="ECO:0000313" key="9">
    <source>
        <dbReference type="Proteomes" id="UP000594468"/>
    </source>
</evidence>
<comment type="similarity">
    <text evidence="6">Belongs to the binding-protein-dependent transport system permease family.</text>
</comment>
<dbReference type="InterPro" id="IPR051204">
    <property type="entry name" value="ABC_transp_perm/SBD"/>
</dbReference>
<comment type="subcellular location">
    <subcellularLocation>
        <location evidence="6">Cell membrane</location>
        <topology evidence="6">Multi-pass membrane protein</topology>
    </subcellularLocation>
    <subcellularLocation>
        <location evidence="1">Membrane</location>
        <topology evidence="1">Multi-pass membrane protein</topology>
    </subcellularLocation>
</comment>
<protein>
    <submittedName>
        <fullName evidence="8">ABC transporter permease</fullName>
    </submittedName>
</protein>
<feature type="domain" description="ABC transmembrane type-1" evidence="7">
    <location>
        <begin position="217"/>
        <end position="552"/>
    </location>
</feature>
<feature type="transmembrane region" description="Helical" evidence="6">
    <location>
        <begin position="358"/>
        <end position="376"/>
    </location>
</feature>
<feature type="transmembrane region" description="Helical" evidence="6">
    <location>
        <begin position="428"/>
        <end position="451"/>
    </location>
</feature>
<dbReference type="GO" id="GO:0005886">
    <property type="term" value="C:plasma membrane"/>
    <property type="evidence" value="ECO:0007669"/>
    <property type="project" value="UniProtKB-SubCell"/>
</dbReference>
<feature type="transmembrane region" description="Helical" evidence="6">
    <location>
        <begin position="99"/>
        <end position="123"/>
    </location>
</feature>
<dbReference type="Gene3D" id="1.10.3720.10">
    <property type="entry name" value="MetI-like"/>
    <property type="match status" value="1"/>
</dbReference>
<evidence type="ECO:0000259" key="7">
    <source>
        <dbReference type="PROSITE" id="PS50928"/>
    </source>
</evidence>
<evidence type="ECO:0000256" key="3">
    <source>
        <dbReference type="ARBA" id="ARBA00022692"/>
    </source>
</evidence>
<dbReference type="InterPro" id="IPR035906">
    <property type="entry name" value="MetI-like_sf"/>
</dbReference>
<name>A0A7S8IDE1_9CHLR</name>
<keyword evidence="9" id="KW-1185">Reference proteome</keyword>
<feature type="transmembrane region" description="Helical" evidence="6">
    <location>
        <begin position="499"/>
        <end position="526"/>
    </location>
</feature>
<dbReference type="PANTHER" id="PTHR30177:SF4">
    <property type="entry name" value="OSMOPROTECTANT IMPORT PERMEASE PROTEIN OSMW"/>
    <property type="match status" value="1"/>
</dbReference>
<reference evidence="8 9" key="1">
    <citation type="submission" date="2020-02" db="EMBL/GenBank/DDBJ databases">
        <authorList>
            <person name="Zheng R.K."/>
            <person name="Sun C.M."/>
        </authorList>
    </citation>
    <scope>NUCLEOTIDE SEQUENCE [LARGE SCALE GENOMIC DNA]</scope>
    <source>
        <strain evidence="9">rifampicinis</strain>
    </source>
</reference>
<keyword evidence="5 6" id="KW-0472">Membrane</keyword>
<dbReference type="SUPFAM" id="SSF161098">
    <property type="entry name" value="MetI-like"/>
    <property type="match status" value="1"/>
</dbReference>
<feature type="transmembrane region" description="Helical" evidence="6">
    <location>
        <begin position="472"/>
        <end position="493"/>
    </location>
</feature>
<dbReference type="EMBL" id="CP062983">
    <property type="protein sequence ID" value="QPC81269.1"/>
    <property type="molecule type" value="Genomic_DNA"/>
</dbReference>
<proteinExistence type="inferred from homology"/>
<gene>
    <name evidence="8" type="ORF">G4Y79_16340</name>
</gene>
<keyword evidence="4 6" id="KW-1133">Transmembrane helix</keyword>
<feature type="transmembrane region" description="Helical" evidence="6">
    <location>
        <begin position="319"/>
        <end position="346"/>
    </location>
</feature>
<evidence type="ECO:0000256" key="4">
    <source>
        <dbReference type="ARBA" id="ARBA00022989"/>
    </source>
</evidence>
<evidence type="ECO:0000256" key="6">
    <source>
        <dbReference type="RuleBase" id="RU363032"/>
    </source>
</evidence>
<feature type="transmembrane region" description="Helical" evidence="6">
    <location>
        <begin position="533"/>
        <end position="555"/>
    </location>
</feature>
<dbReference type="PANTHER" id="PTHR30177">
    <property type="entry name" value="GLYCINE BETAINE/L-PROLINE TRANSPORT SYSTEM PERMEASE PROTEIN PROW"/>
    <property type="match status" value="1"/>
</dbReference>
<dbReference type="PROSITE" id="PS50928">
    <property type="entry name" value="ABC_TM1"/>
    <property type="match status" value="1"/>
</dbReference>
<dbReference type="InterPro" id="IPR000515">
    <property type="entry name" value="MetI-like"/>
</dbReference>
<dbReference type="CDD" id="cd06261">
    <property type="entry name" value="TM_PBP2"/>
    <property type="match status" value="1"/>
</dbReference>
<accession>A0A7S8IDE1</accession>
<feature type="transmembrane region" description="Helical" evidence="6">
    <location>
        <begin position="74"/>
        <end position="92"/>
    </location>
</feature>
<dbReference type="GO" id="GO:0031460">
    <property type="term" value="P:glycine betaine transport"/>
    <property type="evidence" value="ECO:0007669"/>
    <property type="project" value="TreeGrafter"/>
</dbReference>